<dbReference type="AlphaFoldDB" id="A0A172Y6B6"/>
<feature type="transmembrane region" description="Helical" evidence="5">
    <location>
        <begin position="21"/>
        <end position="42"/>
    </location>
</feature>
<dbReference type="PANTHER" id="PTHR43471:SF3">
    <property type="entry name" value="ABC TRANSPORTER PERMEASE PROTEIN NATB"/>
    <property type="match status" value="1"/>
</dbReference>
<feature type="transmembrane region" description="Helical" evidence="5">
    <location>
        <begin position="254"/>
        <end position="276"/>
    </location>
</feature>
<evidence type="ECO:0000313" key="7">
    <source>
        <dbReference type="EMBL" id="ANF54769.1"/>
    </source>
</evidence>
<feature type="transmembrane region" description="Helical" evidence="5">
    <location>
        <begin position="437"/>
        <end position="455"/>
    </location>
</feature>
<dbReference type="InterPro" id="IPR013525">
    <property type="entry name" value="ABC2_TM"/>
</dbReference>
<dbReference type="GO" id="GO:0140359">
    <property type="term" value="F:ABC-type transporter activity"/>
    <property type="evidence" value="ECO:0007669"/>
    <property type="project" value="InterPro"/>
</dbReference>
<feature type="transmembrane region" description="Helical" evidence="5">
    <location>
        <begin position="347"/>
        <end position="370"/>
    </location>
</feature>
<comment type="subcellular location">
    <subcellularLocation>
        <location evidence="1">Membrane</location>
        <topology evidence="1">Multi-pass membrane protein</topology>
    </subcellularLocation>
</comment>
<gene>
    <name evidence="7" type="ORF">DA69_08470</name>
</gene>
<keyword evidence="2 5" id="KW-0812">Transmembrane</keyword>
<dbReference type="GO" id="GO:0016020">
    <property type="term" value="C:membrane"/>
    <property type="evidence" value="ECO:0007669"/>
    <property type="project" value="UniProtKB-SubCell"/>
</dbReference>
<dbReference type="RefSeq" id="WP_025978175.1">
    <property type="nucleotide sequence ID" value="NZ_CP015614.1"/>
</dbReference>
<sequence length="480" mass="50702">MSRILLIARREFLAYAKTVGFWLSLLAFPLFAVLGGAIPVLMKHAEPQREAVIIDETPAGSGLAAAVRQALETERGRADIAALRLAAVPEAGTAGGDRVREAAEKGGFDAGLEALKKEAPRAAAGFKTPKRSFELVEAPADLLAAAPGEARDALARRYVDKDAPEGERLNAVVFLTEKDGQPGARVWTGRATDDVVEDAVRDALKSANRSRVFVSSGIDPSVVAQTERFRPEVSVFSPRAASGGEVSFRDKLPVLVGLAVGFILWSLVMTGASILLNSVMEEKSNKILEVLLSSASATEILTGKVLGVALLTLAVLGAWGGIGAIGLMASMPDVARDIGSVLLTDGLFVWFLLLLVGGYLMYAVLFAAIGAFCDTPRDAQTLMGPIMMVLIVPILVMQMAIRTPDAMVVKVISLIPPFTPFVMAARAPSGPPLIEMIGGLVGMFLFAALMVWAAGRAFRAGALSDVKLSWKSFMGAVTGR</sequence>
<dbReference type="KEGG" id="bne:DA69_08470"/>
<dbReference type="Proteomes" id="UP000077603">
    <property type="component" value="Chromosome"/>
</dbReference>
<feature type="domain" description="ABC-2 type transporter transmembrane" evidence="6">
    <location>
        <begin position="257"/>
        <end position="454"/>
    </location>
</feature>
<evidence type="ECO:0000256" key="5">
    <source>
        <dbReference type="SAM" id="Phobius"/>
    </source>
</evidence>
<dbReference type="OrthoDB" id="7539112at2"/>
<keyword evidence="3 5" id="KW-1133">Transmembrane helix</keyword>
<proteinExistence type="predicted"/>
<keyword evidence="8" id="KW-1185">Reference proteome</keyword>
<protein>
    <submittedName>
        <fullName evidence="7">Sodium export permease</fullName>
    </submittedName>
</protein>
<dbReference type="STRING" id="588932.DA69_08470"/>
<organism evidence="7 8">
    <name type="scientific">Brevundimonas naejangsanensis</name>
    <dbReference type="NCBI Taxonomy" id="588932"/>
    <lineage>
        <taxon>Bacteria</taxon>
        <taxon>Pseudomonadati</taxon>
        <taxon>Pseudomonadota</taxon>
        <taxon>Alphaproteobacteria</taxon>
        <taxon>Caulobacterales</taxon>
        <taxon>Caulobacteraceae</taxon>
        <taxon>Brevundimonas</taxon>
    </lineage>
</organism>
<keyword evidence="4 5" id="KW-0472">Membrane</keyword>
<evidence type="ECO:0000256" key="2">
    <source>
        <dbReference type="ARBA" id="ARBA00022692"/>
    </source>
</evidence>
<dbReference type="PANTHER" id="PTHR43471">
    <property type="entry name" value="ABC TRANSPORTER PERMEASE"/>
    <property type="match status" value="1"/>
</dbReference>
<name>A0A172Y6B6_9CAUL</name>
<evidence type="ECO:0000256" key="4">
    <source>
        <dbReference type="ARBA" id="ARBA00023136"/>
    </source>
</evidence>
<reference evidence="7 8" key="1">
    <citation type="journal article" date="2014" name="Genome Announc.">
        <title>Genome Sequence of a Promising Hydrogen-Producing Facultative Anaerobic Bacterium, Brevundimonas naejangsanensis Strain B1.</title>
        <authorList>
            <person name="Su H."/>
            <person name="Zhang T."/>
            <person name="Bao M."/>
            <person name="Jiang Y."/>
            <person name="Wang Y."/>
            <person name="Tan T."/>
        </authorList>
    </citation>
    <scope>NUCLEOTIDE SEQUENCE [LARGE SCALE GENOMIC DNA]</scope>
    <source>
        <strain evidence="7 8">B1</strain>
    </source>
</reference>
<dbReference type="EMBL" id="CP015614">
    <property type="protein sequence ID" value="ANF54769.1"/>
    <property type="molecule type" value="Genomic_DNA"/>
</dbReference>
<evidence type="ECO:0000259" key="6">
    <source>
        <dbReference type="Pfam" id="PF12698"/>
    </source>
</evidence>
<evidence type="ECO:0000256" key="1">
    <source>
        <dbReference type="ARBA" id="ARBA00004141"/>
    </source>
</evidence>
<accession>A0A172Y6B6</accession>
<dbReference type="Pfam" id="PF12698">
    <property type="entry name" value="ABC2_membrane_3"/>
    <property type="match status" value="1"/>
</dbReference>
<evidence type="ECO:0000256" key="3">
    <source>
        <dbReference type="ARBA" id="ARBA00022989"/>
    </source>
</evidence>
<feature type="transmembrane region" description="Helical" evidence="5">
    <location>
        <begin position="305"/>
        <end position="327"/>
    </location>
</feature>
<feature type="transmembrane region" description="Helical" evidence="5">
    <location>
        <begin position="382"/>
        <end position="401"/>
    </location>
</feature>
<evidence type="ECO:0000313" key="8">
    <source>
        <dbReference type="Proteomes" id="UP000077603"/>
    </source>
</evidence>
<dbReference type="eggNOG" id="COG1668">
    <property type="taxonomic scope" value="Bacteria"/>
</dbReference>